<evidence type="ECO:0000313" key="1">
    <source>
        <dbReference type="EMBL" id="MCK0198437.1"/>
    </source>
</evidence>
<organism evidence="1 2">
    <name type="scientific">Ancylobacter crimeensis</name>
    <dbReference type="NCBI Taxonomy" id="2579147"/>
    <lineage>
        <taxon>Bacteria</taxon>
        <taxon>Pseudomonadati</taxon>
        <taxon>Pseudomonadota</taxon>
        <taxon>Alphaproteobacteria</taxon>
        <taxon>Hyphomicrobiales</taxon>
        <taxon>Xanthobacteraceae</taxon>
        <taxon>Ancylobacter</taxon>
    </lineage>
</organism>
<dbReference type="InterPro" id="IPR006175">
    <property type="entry name" value="YjgF/YER057c/UK114"/>
</dbReference>
<comment type="caution">
    <text evidence="1">The sequence shown here is derived from an EMBL/GenBank/DDBJ whole genome shotgun (WGS) entry which is preliminary data.</text>
</comment>
<sequence length="128" mass="13972">MSRRRLISSGSPFEAVAGYSRAVVDGDDVFVSGTTGYDYEAMDMPEGVEAQTHACFRNIADALAEAGSSLGDVVRVRYIITDVAYADAVFPIFGTYFREVRPAATLIVAGLLRPEMKIEIEVTARRSR</sequence>
<name>A0ABT0DF96_9HYPH</name>
<proteinExistence type="predicted"/>
<dbReference type="CDD" id="cd06154">
    <property type="entry name" value="YjgF_YER057c_UK114_like_6"/>
    <property type="match status" value="1"/>
</dbReference>
<dbReference type="InterPro" id="IPR035959">
    <property type="entry name" value="RutC-like_sf"/>
</dbReference>
<keyword evidence="2" id="KW-1185">Reference proteome</keyword>
<dbReference type="Proteomes" id="UP001203284">
    <property type="component" value="Unassembled WGS sequence"/>
</dbReference>
<protein>
    <submittedName>
        <fullName evidence="1">RidA family protein</fullName>
    </submittedName>
</protein>
<dbReference type="EMBL" id="JALKCH010000011">
    <property type="protein sequence ID" value="MCK0198437.1"/>
    <property type="molecule type" value="Genomic_DNA"/>
</dbReference>
<dbReference type="RefSeq" id="WP_247030335.1">
    <property type="nucleotide sequence ID" value="NZ_JALKCH010000011.1"/>
</dbReference>
<gene>
    <name evidence="1" type="ORF">MWN34_16105</name>
</gene>
<accession>A0ABT0DF96</accession>
<dbReference type="SUPFAM" id="SSF55298">
    <property type="entry name" value="YjgF-like"/>
    <property type="match status" value="1"/>
</dbReference>
<dbReference type="PANTHER" id="PTHR43857">
    <property type="entry name" value="BLR7761 PROTEIN"/>
    <property type="match status" value="1"/>
</dbReference>
<dbReference type="Pfam" id="PF01042">
    <property type="entry name" value="Ribonuc_L-PSP"/>
    <property type="match status" value="1"/>
</dbReference>
<evidence type="ECO:0000313" key="2">
    <source>
        <dbReference type="Proteomes" id="UP001203284"/>
    </source>
</evidence>
<reference evidence="1 2" key="1">
    <citation type="submission" date="2022-04" db="EMBL/GenBank/DDBJ databases">
        <authorList>
            <person name="Grouzdev D.S."/>
            <person name="Pantiukh K.S."/>
            <person name="Krutkina M.S."/>
        </authorList>
    </citation>
    <scope>NUCLEOTIDE SEQUENCE [LARGE SCALE GENOMIC DNA]</scope>
    <source>
        <strain evidence="1 2">6x-1</strain>
    </source>
</reference>
<dbReference type="Gene3D" id="3.30.1330.40">
    <property type="entry name" value="RutC-like"/>
    <property type="match status" value="1"/>
</dbReference>
<dbReference type="PANTHER" id="PTHR43857:SF1">
    <property type="entry name" value="YJGH FAMILY PROTEIN"/>
    <property type="match status" value="1"/>
</dbReference>